<gene>
    <name evidence="2" type="ORF">E2C01_078100</name>
</gene>
<keyword evidence="3" id="KW-1185">Reference proteome</keyword>
<feature type="compositionally biased region" description="Pro residues" evidence="1">
    <location>
        <begin position="26"/>
        <end position="36"/>
    </location>
</feature>
<dbReference type="Proteomes" id="UP000324222">
    <property type="component" value="Unassembled WGS sequence"/>
</dbReference>
<proteinExistence type="predicted"/>
<feature type="region of interest" description="Disordered" evidence="1">
    <location>
        <begin position="13"/>
        <end position="36"/>
    </location>
</feature>
<accession>A0A5B7ID43</accession>
<evidence type="ECO:0000256" key="1">
    <source>
        <dbReference type="SAM" id="MobiDB-lite"/>
    </source>
</evidence>
<dbReference type="AlphaFoldDB" id="A0A5B7ID43"/>
<dbReference type="EMBL" id="VSRR010062380">
    <property type="protein sequence ID" value="MPC83391.1"/>
    <property type="molecule type" value="Genomic_DNA"/>
</dbReference>
<evidence type="ECO:0000313" key="2">
    <source>
        <dbReference type="EMBL" id="MPC83391.1"/>
    </source>
</evidence>
<organism evidence="2 3">
    <name type="scientific">Portunus trituberculatus</name>
    <name type="common">Swimming crab</name>
    <name type="synonym">Neptunus trituberculatus</name>
    <dbReference type="NCBI Taxonomy" id="210409"/>
    <lineage>
        <taxon>Eukaryota</taxon>
        <taxon>Metazoa</taxon>
        <taxon>Ecdysozoa</taxon>
        <taxon>Arthropoda</taxon>
        <taxon>Crustacea</taxon>
        <taxon>Multicrustacea</taxon>
        <taxon>Malacostraca</taxon>
        <taxon>Eumalacostraca</taxon>
        <taxon>Eucarida</taxon>
        <taxon>Decapoda</taxon>
        <taxon>Pleocyemata</taxon>
        <taxon>Brachyura</taxon>
        <taxon>Eubrachyura</taxon>
        <taxon>Portunoidea</taxon>
        <taxon>Portunidae</taxon>
        <taxon>Portuninae</taxon>
        <taxon>Portunus</taxon>
    </lineage>
</organism>
<comment type="caution">
    <text evidence="2">The sequence shown here is derived from an EMBL/GenBank/DDBJ whole genome shotgun (WGS) entry which is preliminary data.</text>
</comment>
<sequence>MCRAKCRACPERKHFRHRLHHEHPATQPPTLSPSTH</sequence>
<name>A0A5B7ID43_PORTR</name>
<protein>
    <submittedName>
        <fullName evidence="2">Uncharacterized protein</fullName>
    </submittedName>
</protein>
<evidence type="ECO:0000313" key="3">
    <source>
        <dbReference type="Proteomes" id="UP000324222"/>
    </source>
</evidence>
<reference evidence="2 3" key="1">
    <citation type="submission" date="2019-05" db="EMBL/GenBank/DDBJ databases">
        <title>Another draft genome of Portunus trituberculatus and its Hox gene families provides insights of decapod evolution.</title>
        <authorList>
            <person name="Jeong J.-H."/>
            <person name="Song I."/>
            <person name="Kim S."/>
            <person name="Choi T."/>
            <person name="Kim D."/>
            <person name="Ryu S."/>
            <person name="Kim W."/>
        </authorList>
    </citation>
    <scope>NUCLEOTIDE SEQUENCE [LARGE SCALE GENOMIC DNA]</scope>
    <source>
        <tissue evidence="2">Muscle</tissue>
    </source>
</reference>